<proteinExistence type="predicted"/>
<gene>
    <name evidence="3" type="ORF">LOKVESSMR4R_03288</name>
</gene>
<dbReference type="Gene3D" id="3.40.50.1460">
    <property type="match status" value="1"/>
</dbReference>
<dbReference type="OrthoDB" id="8092964at2"/>
<reference evidence="3 4" key="1">
    <citation type="submission" date="2017-05" db="EMBL/GenBank/DDBJ databases">
        <title>Genome Sequence of Loktanella vestfoldensis Strain SMR4r Isolated from a Culture of the Diatom Skeletonema marinoi.</title>
        <authorList>
            <person name="Topel M."/>
            <person name="Pinder M.I.M."/>
            <person name="Johansson O.N."/>
            <person name="Kourtchenko O."/>
            <person name="Godhe A."/>
            <person name="Clarke A.K."/>
        </authorList>
    </citation>
    <scope>NUCLEOTIDE SEQUENCE [LARGE SCALE GENOMIC DNA]</scope>
    <source>
        <strain evidence="3 4">SMR4r</strain>
    </source>
</reference>
<dbReference type="EMBL" id="CP021431">
    <property type="protein sequence ID" value="ARU02561.1"/>
    <property type="molecule type" value="Genomic_DNA"/>
</dbReference>
<dbReference type="KEGG" id="lvs:LOKVESSMR4R_03288"/>
<evidence type="ECO:0000256" key="1">
    <source>
        <dbReference type="SAM" id="SignalP"/>
    </source>
</evidence>
<sequence>MRRWTLTAAFVMLTTPLVADDAALLMGVDRYDAFRRVAGATDIVVGISALRDAGYAVSSLENGAAADMRRLLDRLAEDEQGADRLVIGLSGRFVTDGRRTWLLAGDAPAQPGLFSLDKALSIDSVLAVLAQTPGRGLLILGLDISDTSRIDPYLRQGLGELDIPQGVTVLYGPPNVADNIVIDAVAVQGADVMAFARNTRAVQVLGYQPRSLVMQREEAGLVQTTRPNDAALPFWQDAQAENTADAYRVFLLGFPDSPYAAEARRLLDQIENDPIRLAEQTETALGLTRADRRAIQGDLTLLAYDTRGVDGIFGQGTRRAIRNWQQINGFAQTGYLTREQISRIDAQASRRQAEADAAAARAQAEDERLDRAYWEETGARGTQAGYRAYLNRYPQGLFADQATEALQDDDSTDQARAIEDGLNINPVMARLIESRLEQMGDAPGAVDGRFDRDTRAAISRYQARSSLPATGYLDQPTLARLLTDTFAR</sequence>
<dbReference type="Proteomes" id="UP000195273">
    <property type="component" value="Chromosome"/>
</dbReference>
<evidence type="ECO:0000313" key="4">
    <source>
        <dbReference type="Proteomes" id="UP000195273"/>
    </source>
</evidence>
<accession>A0A1Y0EGQ8</accession>
<feature type="domain" description="Peptidoglycan binding-like" evidence="2">
    <location>
        <begin position="430"/>
        <end position="481"/>
    </location>
</feature>
<dbReference type="InterPro" id="IPR036366">
    <property type="entry name" value="PGBDSf"/>
</dbReference>
<dbReference type="AlphaFoldDB" id="A0A1Y0EGQ8"/>
<keyword evidence="4" id="KW-1185">Reference proteome</keyword>
<dbReference type="RefSeq" id="WP_087210720.1">
    <property type="nucleotide sequence ID" value="NZ_CP021431.1"/>
</dbReference>
<organism evidence="3 4">
    <name type="scientific">Yoonia vestfoldensis</name>
    <dbReference type="NCBI Taxonomy" id="245188"/>
    <lineage>
        <taxon>Bacteria</taxon>
        <taxon>Pseudomonadati</taxon>
        <taxon>Pseudomonadota</taxon>
        <taxon>Alphaproteobacteria</taxon>
        <taxon>Rhodobacterales</taxon>
        <taxon>Paracoccaceae</taxon>
        <taxon>Yoonia</taxon>
    </lineage>
</organism>
<dbReference type="Gene3D" id="1.10.101.10">
    <property type="entry name" value="PGBD-like superfamily/PGBD"/>
    <property type="match status" value="2"/>
</dbReference>
<name>A0A1Y0EGQ8_9RHOB</name>
<protein>
    <submittedName>
        <fullName evidence="3">Putative peptidoglycan binding domain protein</fullName>
    </submittedName>
</protein>
<evidence type="ECO:0000259" key="2">
    <source>
        <dbReference type="Pfam" id="PF01471"/>
    </source>
</evidence>
<dbReference type="Pfam" id="PF01471">
    <property type="entry name" value="PG_binding_1"/>
    <property type="match status" value="2"/>
</dbReference>
<evidence type="ECO:0000313" key="3">
    <source>
        <dbReference type="EMBL" id="ARU02561.1"/>
    </source>
</evidence>
<dbReference type="STRING" id="1122181.GCA_000382265_02334"/>
<dbReference type="InterPro" id="IPR036365">
    <property type="entry name" value="PGBD-like_sf"/>
</dbReference>
<dbReference type="SUPFAM" id="SSF47090">
    <property type="entry name" value="PGBD-like"/>
    <property type="match status" value="2"/>
</dbReference>
<feature type="chain" id="PRO_5012643429" evidence="1">
    <location>
        <begin position="20"/>
        <end position="488"/>
    </location>
</feature>
<feature type="domain" description="Peptidoglycan binding-like" evidence="2">
    <location>
        <begin position="289"/>
        <end position="342"/>
    </location>
</feature>
<feature type="signal peptide" evidence="1">
    <location>
        <begin position="1"/>
        <end position="19"/>
    </location>
</feature>
<keyword evidence="1" id="KW-0732">Signal</keyword>
<dbReference type="InterPro" id="IPR002477">
    <property type="entry name" value="Peptidoglycan-bd-like"/>
</dbReference>